<evidence type="ECO:0000256" key="5">
    <source>
        <dbReference type="ARBA" id="ARBA00022989"/>
    </source>
</evidence>
<keyword evidence="10" id="KW-1185">Reference proteome</keyword>
<protein>
    <submittedName>
        <fullName evidence="9">MFS transporter</fullName>
    </submittedName>
</protein>
<feature type="transmembrane region" description="Helical" evidence="7">
    <location>
        <begin position="347"/>
        <end position="368"/>
    </location>
</feature>
<dbReference type="InterPro" id="IPR036259">
    <property type="entry name" value="MFS_trans_sf"/>
</dbReference>
<feature type="transmembrane region" description="Helical" evidence="7">
    <location>
        <begin position="47"/>
        <end position="69"/>
    </location>
</feature>
<keyword evidence="6 7" id="KW-0472">Membrane</keyword>
<dbReference type="InterPro" id="IPR010290">
    <property type="entry name" value="TM_effector"/>
</dbReference>
<dbReference type="InterPro" id="IPR020846">
    <property type="entry name" value="MFS_dom"/>
</dbReference>
<dbReference type="PANTHER" id="PTHR23513">
    <property type="entry name" value="INTEGRAL MEMBRANE EFFLUX PROTEIN-RELATED"/>
    <property type="match status" value="1"/>
</dbReference>
<dbReference type="EMBL" id="BAABJP010000021">
    <property type="protein sequence ID" value="GAA5160793.1"/>
    <property type="molecule type" value="Genomic_DNA"/>
</dbReference>
<evidence type="ECO:0000313" key="9">
    <source>
        <dbReference type="EMBL" id="GAA5160793.1"/>
    </source>
</evidence>
<reference evidence="10" key="1">
    <citation type="journal article" date="2019" name="Int. J. Syst. Evol. Microbiol.">
        <title>The Global Catalogue of Microorganisms (GCM) 10K type strain sequencing project: providing services to taxonomists for standard genome sequencing and annotation.</title>
        <authorList>
            <consortium name="The Broad Institute Genomics Platform"/>
            <consortium name="The Broad Institute Genome Sequencing Center for Infectious Disease"/>
            <person name="Wu L."/>
            <person name="Ma J."/>
        </authorList>
    </citation>
    <scope>NUCLEOTIDE SEQUENCE [LARGE SCALE GENOMIC DNA]</scope>
    <source>
        <strain evidence="10">JCM 18303</strain>
    </source>
</reference>
<evidence type="ECO:0000256" key="2">
    <source>
        <dbReference type="ARBA" id="ARBA00022448"/>
    </source>
</evidence>
<keyword evidence="3" id="KW-1003">Cell membrane</keyword>
<dbReference type="Proteomes" id="UP001428817">
    <property type="component" value="Unassembled WGS sequence"/>
</dbReference>
<gene>
    <name evidence="9" type="ORF">GCM10023321_44060</name>
</gene>
<feature type="transmembrane region" description="Helical" evidence="7">
    <location>
        <begin position="222"/>
        <end position="248"/>
    </location>
</feature>
<sequence length="413" mass="43359">MAKTGMFASLRVRNYRFFAAGQVVSLIGTWMQRIAQDWLVLDLSGSSPVALGIAAALQFGPTLGLSLWGGVLADRYDKRKLLVAVQSGMGLCALVLGTLDVTHLVRLWQVYLLCFLLGCFSALDVPIRQAFVSELVGPDQLTNAVGLNSMTFNLARIVGPSVAGVMIAGVGTGWVFLLNAASFAAVLTGLLVMDPALLFRSERVARARGQLREGLRYVRGQPTLISVLALVFLVSTLGLNFYLTLPLLVRNVFGGGPKDYGALTTVLAVGSLLGAAVAARRTGKPRLRVVYGAALAFGLLEIVVGFMPNALATAIVLAPTGLAALVFTTAANASVQLSVSPTMRGRVMGLYILLFLGGTPLGAPLLGALGERFGGRAPTIVGGVASVLSVLLVLLLRYLTTSPRSSRSVVETS</sequence>
<comment type="caution">
    <text evidence="9">The sequence shown here is derived from an EMBL/GenBank/DDBJ whole genome shotgun (WGS) entry which is preliminary data.</text>
</comment>
<evidence type="ECO:0000256" key="4">
    <source>
        <dbReference type="ARBA" id="ARBA00022692"/>
    </source>
</evidence>
<dbReference type="CDD" id="cd06173">
    <property type="entry name" value="MFS_MefA_like"/>
    <property type="match status" value="1"/>
</dbReference>
<feature type="transmembrane region" description="Helical" evidence="7">
    <location>
        <begin position="380"/>
        <end position="399"/>
    </location>
</feature>
<feature type="transmembrane region" description="Helical" evidence="7">
    <location>
        <begin position="314"/>
        <end position="335"/>
    </location>
</feature>
<dbReference type="Gene3D" id="1.20.1250.20">
    <property type="entry name" value="MFS general substrate transporter like domains"/>
    <property type="match status" value="1"/>
</dbReference>
<dbReference type="SUPFAM" id="SSF103473">
    <property type="entry name" value="MFS general substrate transporter"/>
    <property type="match status" value="1"/>
</dbReference>
<keyword evidence="2" id="KW-0813">Transport</keyword>
<feature type="transmembrane region" description="Helical" evidence="7">
    <location>
        <begin position="183"/>
        <end position="201"/>
    </location>
</feature>
<keyword evidence="4 7" id="KW-0812">Transmembrane</keyword>
<evidence type="ECO:0000256" key="3">
    <source>
        <dbReference type="ARBA" id="ARBA00022475"/>
    </source>
</evidence>
<feature type="transmembrane region" description="Helical" evidence="7">
    <location>
        <begin position="157"/>
        <end position="177"/>
    </location>
</feature>
<dbReference type="PANTHER" id="PTHR23513:SF11">
    <property type="entry name" value="STAPHYLOFERRIN A TRANSPORTER"/>
    <property type="match status" value="1"/>
</dbReference>
<name>A0ABP9QEY9_9PSEU</name>
<dbReference type="RefSeq" id="WP_425572259.1">
    <property type="nucleotide sequence ID" value="NZ_BAABJP010000021.1"/>
</dbReference>
<feature type="transmembrane region" description="Helical" evidence="7">
    <location>
        <begin position="289"/>
        <end position="308"/>
    </location>
</feature>
<dbReference type="Pfam" id="PF05977">
    <property type="entry name" value="MFS_3"/>
    <property type="match status" value="1"/>
</dbReference>
<feature type="domain" description="Major facilitator superfamily (MFS) profile" evidence="8">
    <location>
        <begin position="9"/>
        <end position="401"/>
    </location>
</feature>
<organism evidence="9 10">
    <name type="scientific">Pseudonocardia eucalypti</name>
    <dbReference type="NCBI Taxonomy" id="648755"/>
    <lineage>
        <taxon>Bacteria</taxon>
        <taxon>Bacillati</taxon>
        <taxon>Actinomycetota</taxon>
        <taxon>Actinomycetes</taxon>
        <taxon>Pseudonocardiales</taxon>
        <taxon>Pseudonocardiaceae</taxon>
        <taxon>Pseudonocardia</taxon>
    </lineage>
</organism>
<dbReference type="PROSITE" id="PS50850">
    <property type="entry name" value="MFS"/>
    <property type="match status" value="1"/>
</dbReference>
<evidence type="ECO:0000256" key="1">
    <source>
        <dbReference type="ARBA" id="ARBA00004651"/>
    </source>
</evidence>
<comment type="subcellular location">
    <subcellularLocation>
        <location evidence="1">Cell membrane</location>
        <topology evidence="1">Multi-pass membrane protein</topology>
    </subcellularLocation>
</comment>
<evidence type="ECO:0000313" key="10">
    <source>
        <dbReference type="Proteomes" id="UP001428817"/>
    </source>
</evidence>
<evidence type="ECO:0000256" key="6">
    <source>
        <dbReference type="ARBA" id="ARBA00023136"/>
    </source>
</evidence>
<keyword evidence="5 7" id="KW-1133">Transmembrane helix</keyword>
<feature type="transmembrane region" description="Helical" evidence="7">
    <location>
        <begin position="260"/>
        <end position="277"/>
    </location>
</feature>
<accession>A0ABP9QEY9</accession>
<evidence type="ECO:0000256" key="7">
    <source>
        <dbReference type="SAM" id="Phobius"/>
    </source>
</evidence>
<evidence type="ECO:0000259" key="8">
    <source>
        <dbReference type="PROSITE" id="PS50850"/>
    </source>
</evidence>
<proteinExistence type="predicted"/>